<protein>
    <submittedName>
        <fullName evidence="4">Putative GTP-binding protein YjiA</fullName>
    </submittedName>
</protein>
<dbReference type="AlphaFoldDB" id="W9VLQ0"/>
<dbReference type="InterPro" id="IPR027417">
    <property type="entry name" value="P-loop_NTPase"/>
</dbReference>
<dbReference type="OrthoDB" id="9808822at2"/>
<dbReference type="STRING" id="1229521.D791_01587"/>
<organism evidence="4 5">
    <name type="scientific">Nitrincola nitratireducens</name>
    <dbReference type="NCBI Taxonomy" id="1229521"/>
    <lineage>
        <taxon>Bacteria</taxon>
        <taxon>Pseudomonadati</taxon>
        <taxon>Pseudomonadota</taxon>
        <taxon>Gammaproteobacteria</taxon>
        <taxon>Oceanospirillales</taxon>
        <taxon>Oceanospirillaceae</taxon>
        <taxon>Nitrincola</taxon>
    </lineage>
</organism>
<evidence type="ECO:0000259" key="3">
    <source>
        <dbReference type="SMART" id="SM00833"/>
    </source>
</evidence>
<reference evidence="4 5" key="2">
    <citation type="journal article" date="2015" name="Syst. Appl. Microbiol.">
        <title>Nitrincola nitratireducens sp. nov. isolated from a haloalkaline crater lake.</title>
        <authorList>
            <person name="Singh A."/>
            <person name="Vaidya B."/>
            <person name="Tanuku N.R."/>
            <person name="Pinnaka A.K."/>
        </authorList>
    </citation>
    <scope>NUCLEOTIDE SEQUENCE [LARGE SCALE GENOMIC DNA]</scope>
    <source>
        <strain evidence="4 5">AK23</strain>
    </source>
</reference>
<evidence type="ECO:0000313" key="4">
    <source>
        <dbReference type="EMBL" id="EXJ11455.1"/>
    </source>
</evidence>
<feature type="domain" description="CobW C-terminal" evidence="3">
    <location>
        <begin position="257"/>
        <end position="340"/>
    </location>
</feature>
<dbReference type="PANTHER" id="PTHR13748:SF46">
    <property type="entry name" value="ZINC CHAPERONE YEIR"/>
    <property type="match status" value="1"/>
</dbReference>
<proteinExistence type="predicted"/>
<dbReference type="CDD" id="cd03112">
    <property type="entry name" value="CobW-like"/>
    <property type="match status" value="1"/>
</dbReference>
<comment type="caution">
    <text evidence="4">The sequence shown here is derived from an EMBL/GenBank/DDBJ whole genome shotgun (WGS) entry which is preliminary data.</text>
</comment>
<keyword evidence="5" id="KW-1185">Reference proteome</keyword>
<dbReference type="GO" id="GO:0005737">
    <property type="term" value="C:cytoplasm"/>
    <property type="evidence" value="ECO:0007669"/>
    <property type="project" value="TreeGrafter"/>
</dbReference>
<dbReference type="RefSeq" id="WP_051514324.1">
    <property type="nucleotide sequence ID" value="NZ_AONB01000006.1"/>
</dbReference>
<accession>W9VLQ0</accession>
<dbReference type="Pfam" id="PF02492">
    <property type="entry name" value="cobW"/>
    <property type="match status" value="1"/>
</dbReference>
<dbReference type="InterPro" id="IPR003495">
    <property type="entry name" value="CobW/HypB/UreG_nucleotide-bd"/>
</dbReference>
<dbReference type="EMBL" id="AONB01000006">
    <property type="protein sequence ID" value="EXJ11455.1"/>
    <property type="molecule type" value="Genomic_DNA"/>
</dbReference>
<dbReference type="SUPFAM" id="SSF52540">
    <property type="entry name" value="P-loop containing nucleoside triphosphate hydrolases"/>
    <property type="match status" value="1"/>
</dbReference>
<dbReference type="SMART" id="SM00833">
    <property type="entry name" value="CobW_C"/>
    <property type="match status" value="1"/>
</dbReference>
<dbReference type="PATRIC" id="fig|1229521.3.peg.1611"/>
<name>W9VLQ0_9GAMM</name>
<gene>
    <name evidence="4" type="primary">yjiA_1</name>
    <name evidence="4" type="ORF">D791_01587</name>
</gene>
<comment type="function">
    <text evidence="1">Zinc chaperone that directly transfers zinc cofactor to target proteins, thereby activating them. Zinc is transferred from the CXCC motif in the GTPase domain to the zinc binding site in target proteins in a process requiring GTP hydrolysis.</text>
</comment>
<sequence>MQNRIPTNLITGFLGSGKTTAIKHLIGLKPSHEKWVVIVNEFGQVGVDEMAYESQGDITLAPLSGGCVCCQLSGELHKSLSQLLEADHFDRLLIEPTGMGHPAGILDTLRKPHFSERLDLRATLCILDPRQLDDPMLGFNETFRDQINLADILVGNKSDLLDVDQIERFKSFATSLFPPKLSTHITQFGQLKIEWLDAIQEGIVSATAAHSSHAHKHDHEHNHKHHPHDHKHNHEHAASPQPCAPIRKTSSGLGKHSCGWIFHPDDIFPFDELEALIQSIQGVDRLKGAFRLGAPWVFFNRVGDEIHYDAIAYRRDSRMEIISSEPLDWDAIETELVALTQIGLNSPYRGL</sequence>
<reference evidence="5" key="1">
    <citation type="submission" date="2012-11" db="EMBL/GenBank/DDBJ databases">
        <authorList>
            <person name="Singh A."/>
            <person name="Pinnaka A.K."/>
            <person name="Vaidya B."/>
        </authorList>
    </citation>
    <scope>NUCLEOTIDE SEQUENCE [LARGE SCALE GENOMIC DNA]</scope>
    <source>
        <strain evidence="5">AK23</strain>
    </source>
</reference>
<feature type="region of interest" description="Disordered" evidence="2">
    <location>
        <begin position="208"/>
        <end position="248"/>
    </location>
</feature>
<dbReference type="PANTHER" id="PTHR13748">
    <property type="entry name" value="COBW-RELATED"/>
    <property type="match status" value="1"/>
</dbReference>
<dbReference type="InterPro" id="IPR051316">
    <property type="entry name" value="Zinc-reg_GTPase_activator"/>
</dbReference>
<dbReference type="InterPro" id="IPR011629">
    <property type="entry name" value="CobW-like_C"/>
</dbReference>
<evidence type="ECO:0000256" key="2">
    <source>
        <dbReference type="SAM" id="MobiDB-lite"/>
    </source>
</evidence>
<evidence type="ECO:0000313" key="5">
    <source>
        <dbReference type="Proteomes" id="UP000019464"/>
    </source>
</evidence>
<feature type="compositionally biased region" description="Basic residues" evidence="2">
    <location>
        <begin position="212"/>
        <end position="234"/>
    </location>
</feature>
<dbReference type="Proteomes" id="UP000019464">
    <property type="component" value="Unassembled WGS sequence"/>
</dbReference>
<evidence type="ECO:0000256" key="1">
    <source>
        <dbReference type="ARBA" id="ARBA00045658"/>
    </source>
</evidence>
<dbReference type="Gene3D" id="3.40.50.300">
    <property type="entry name" value="P-loop containing nucleotide triphosphate hydrolases"/>
    <property type="match status" value="1"/>
</dbReference>